<evidence type="ECO:0000313" key="1">
    <source>
        <dbReference type="EMBL" id="ORY61823.1"/>
    </source>
</evidence>
<name>A0A1Y2DRB7_9FUNG</name>
<keyword evidence="2" id="KW-1185">Reference proteome</keyword>
<comment type="caution">
    <text evidence="1">The sequence shown here is derived from an EMBL/GenBank/DDBJ whole genome shotgun (WGS) entry which is preliminary data.</text>
</comment>
<gene>
    <name evidence="1" type="ORF">LY90DRAFT_701106</name>
</gene>
<dbReference type="EMBL" id="MCOG01000059">
    <property type="protein sequence ID" value="ORY61823.1"/>
    <property type="molecule type" value="Genomic_DNA"/>
</dbReference>
<proteinExistence type="predicted"/>
<evidence type="ECO:0000313" key="2">
    <source>
        <dbReference type="Proteomes" id="UP000193920"/>
    </source>
</evidence>
<dbReference type="AlphaFoldDB" id="A0A1Y2DRB7"/>
<accession>A0A1Y2DRB7</accession>
<protein>
    <submittedName>
        <fullName evidence="1">Uncharacterized protein</fullName>
    </submittedName>
</protein>
<organism evidence="1 2">
    <name type="scientific">Neocallimastix californiae</name>
    <dbReference type="NCBI Taxonomy" id="1754190"/>
    <lineage>
        <taxon>Eukaryota</taxon>
        <taxon>Fungi</taxon>
        <taxon>Fungi incertae sedis</taxon>
        <taxon>Chytridiomycota</taxon>
        <taxon>Chytridiomycota incertae sedis</taxon>
        <taxon>Neocallimastigomycetes</taxon>
        <taxon>Neocallimastigales</taxon>
        <taxon>Neocallimastigaceae</taxon>
        <taxon>Neocallimastix</taxon>
    </lineage>
</organism>
<sequence length="52" mass="6315">MELKVQQYYLKNENWFHNEPLIYVGNFVSKIRKSTEKILMKYVENYANSKGK</sequence>
<dbReference type="Proteomes" id="UP000193920">
    <property type="component" value="Unassembled WGS sequence"/>
</dbReference>
<reference evidence="1 2" key="1">
    <citation type="submission" date="2016-08" db="EMBL/GenBank/DDBJ databases">
        <title>A Parts List for Fungal Cellulosomes Revealed by Comparative Genomics.</title>
        <authorList>
            <consortium name="DOE Joint Genome Institute"/>
            <person name="Haitjema C.H."/>
            <person name="Gilmore S.P."/>
            <person name="Henske J.K."/>
            <person name="Solomon K.V."/>
            <person name="De Groot R."/>
            <person name="Kuo A."/>
            <person name="Mondo S.J."/>
            <person name="Salamov A.A."/>
            <person name="Labutti K."/>
            <person name="Zhao Z."/>
            <person name="Chiniquy J."/>
            <person name="Barry K."/>
            <person name="Brewer H.M."/>
            <person name="Purvine S.O."/>
            <person name="Wright A.T."/>
            <person name="Boxma B."/>
            <person name="Van Alen T."/>
            <person name="Hackstein J.H."/>
            <person name="Baker S.E."/>
            <person name="Grigoriev I.V."/>
            <person name="O'Malley M.A."/>
        </authorList>
    </citation>
    <scope>NUCLEOTIDE SEQUENCE [LARGE SCALE GENOMIC DNA]</scope>
    <source>
        <strain evidence="1 2">G1</strain>
    </source>
</reference>